<accession>A0A1U8IUN4</accession>
<dbReference type="Proteomes" id="UP000818029">
    <property type="component" value="Chromosome D06"/>
</dbReference>
<dbReference type="RefSeq" id="XP_016681785.1">
    <property type="nucleotide sequence ID" value="XM_016826296.2"/>
</dbReference>
<dbReference type="AlphaFoldDB" id="A0A1U8IUN4"/>
<reference evidence="2" key="1">
    <citation type="journal article" date="2020" name="Nat. Genet.">
        <title>Genomic diversifications of five Gossypium allopolyploid species and their impact on cotton improvement.</title>
        <authorList>
            <person name="Chen Z.J."/>
            <person name="Sreedasyam A."/>
            <person name="Ando A."/>
            <person name="Song Q."/>
            <person name="De Santiago L.M."/>
            <person name="Hulse-Kemp A.M."/>
            <person name="Ding M."/>
            <person name="Ye W."/>
            <person name="Kirkbride R.C."/>
            <person name="Jenkins J."/>
            <person name="Plott C."/>
            <person name="Lovell J."/>
            <person name="Lin Y.M."/>
            <person name="Vaughn R."/>
            <person name="Liu B."/>
            <person name="Simpson S."/>
            <person name="Scheffler B.E."/>
            <person name="Wen L."/>
            <person name="Saski C.A."/>
            <person name="Grover C.E."/>
            <person name="Hu G."/>
            <person name="Conover J.L."/>
            <person name="Carlson J.W."/>
            <person name="Shu S."/>
            <person name="Boston L.B."/>
            <person name="Williams M."/>
            <person name="Peterson D.G."/>
            <person name="McGee K."/>
            <person name="Jones D.C."/>
            <person name="Wendel J.F."/>
            <person name="Stelly D.M."/>
            <person name="Grimwood J."/>
            <person name="Schmutz J."/>
        </authorList>
    </citation>
    <scope>NUCLEOTIDE SEQUENCE [LARGE SCALE GENOMIC DNA]</scope>
    <source>
        <strain evidence="2">cv. TM-1</strain>
    </source>
</reference>
<evidence type="ECO:0000256" key="1">
    <source>
        <dbReference type="SAM" id="MobiDB-lite"/>
    </source>
</evidence>
<organism evidence="2 3">
    <name type="scientific">Gossypium hirsutum</name>
    <name type="common">Upland cotton</name>
    <name type="synonym">Gossypium mexicanum</name>
    <dbReference type="NCBI Taxonomy" id="3635"/>
    <lineage>
        <taxon>Eukaryota</taxon>
        <taxon>Viridiplantae</taxon>
        <taxon>Streptophyta</taxon>
        <taxon>Embryophyta</taxon>
        <taxon>Tracheophyta</taxon>
        <taxon>Spermatophyta</taxon>
        <taxon>Magnoliopsida</taxon>
        <taxon>eudicotyledons</taxon>
        <taxon>Gunneridae</taxon>
        <taxon>Pentapetalae</taxon>
        <taxon>rosids</taxon>
        <taxon>malvids</taxon>
        <taxon>Malvales</taxon>
        <taxon>Malvaceae</taxon>
        <taxon>Malvoideae</taxon>
        <taxon>Gossypium</taxon>
    </lineage>
</organism>
<feature type="compositionally biased region" description="Polar residues" evidence="1">
    <location>
        <begin position="1"/>
        <end position="16"/>
    </location>
</feature>
<reference evidence="3" key="2">
    <citation type="submission" date="2025-08" db="UniProtKB">
        <authorList>
            <consortium name="RefSeq"/>
        </authorList>
    </citation>
    <scope>IDENTIFICATION</scope>
</reference>
<name>A0A1U8IUN4_GOSHI</name>
<dbReference type="PaxDb" id="3635-A0A1U8IUN4"/>
<evidence type="ECO:0000313" key="2">
    <source>
        <dbReference type="Proteomes" id="UP000818029"/>
    </source>
</evidence>
<proteinExistence type="predicted"/>
<feature type="region of interest" description="Disordered" evidence="1">
    <location>
        <begin position="1"/>
        <end position="47"/>
    </location>
</feature>
<evidence type="ECO:0000313" key="3">
    <source>
        <dbReference type="RefSeq" id="XP_016681785.1"/>
    </source>
</evidence>
<dbReference type="GeneID" id="107900627"/>
<sequence>MPQSSSNYQSPFTSGLNRHKPTFPLQAPSSHDQRAFPPSSRLPPSNKQDFSFFTTVKAFSSTQTSLNPSSSVNMTTCKHAHASAIIGFRTFSHGRENHSYFLQDLLREDIIP</sequence>
<dbReference type="OrthoDB" id="10361213at2759"/>
<keyword evidence="2" id="KW-1185">Reference proteome</keyword>
<protein>
    <submittedName>
        <fullName evidence="3">Uncharacterized protein</fullName>
    </submittedName>
</protein>
<gene>
    <name evidence="3" type="primary">LOC107900627</name>
</gene>
<dbReference type="KEGG" id="ghi:107900627"/>